<dbReference type="Proteomes" id="UP000562027">
    <property type="component" value="Unassembled WGS sequence"/>
</dbReference>
<evidence type="ECO:0000313" key="1">
    <source>
        <dbReference type="EMBL" id="MBB4842389.1"/>
    </source>
</evidence>
<name>A0A840L8B7_9BURK</name>
<dbReference type="AlphaFoldDB" id="A0A840L8B7"/>
<proteinExistence type="predicted"/>
<comment type="caution">
    <text evidence="1">The sequence shown here is derived from an EMBL/GenBank/DDBJ whole genome shotgun (WGS) entry which is preliminary data.</text>
</comment>
<sequence length="96" mass="9855">MDETIHRPRFFAGHVVGNIEALHLTSELAGESGSIKSADAVNAGLTGQDIGPALSHRVTHGADQTKTSDDDATTAHAVRGSVSRNAGALQLRPSGA</sequence>
<evidence type="ECO:0000313" key="2">
    <source>
        <dbReference type="Proteomes" id="UP000562027"/>
    </source>
</evidence>
<gene>
    <name evidence="1" type="ORF">HNP55_000884</name>
</gene>
<protein>
    <submittedName>
        <fullName evidence="1">Tryptophan synthase beta subunit</fullName>
    </submittedName>
</protein>
<dbReference type="EMBL" id="JACHLP010000001">
    <property type="protein sequence ID" value="MBB4842389.1"/>
    <property type="molecule type" value="Genomic_DNA"/>
</dbReference>
<organism evidence="1 2">
    <name type="scientific">Roseateles oligotrophus</name>
    <dbReference type="NCBI Taxonomy" id="1769250"/>
    <lineage>
        <taxon>Bacteria</taxon>
        <taxon>Pseudomonadati</taxon>
        <taxon>Pseudomonadota</taxon>
        <taxon>Betaproteobacteria</taxon>
        <taxon>Burkholderiales</taxon>
        <taxon>Sphaerotilaceae</taxon>
        <taxon>Roseateles</taxon>
    </lineage>
</organism>
<keyword evidence="2" id="KW-1185">Reference proteome</keyword>
<accession>A0A840L8B7</accession>
<reference evidence="1 2" key="1">
    <citation type="submission" date="2020-08" db="EMBL/GenBank/DDBJ databases">
        <title>Functional genomics of gut bacteria from endangered species of beetles.</title>
        <authorList>
            <person name="Carlos-Shanley C."/>
        </authorList>
    </citation>
    <scope>NUCLEOTIDE SEQUENCE [LARGE SCALE GENOMIC DNA]</scope>
    <source>
        <strain evidence="1 2">S00239</strain>
    </source>
</reference>